<feature type="compositionally biased region" description="Low complexity" evidence="2">
    <location>
        <begin position="339"/>
        <end position="415"/>
    </location>
</feature>
<evidence type="ECO:0000256" key="2">
    <source>
        <dbReference type="SAM" id="MobiDB-lite"/>
    </source>
</evidence>
<dbReference type="PANTHER" id="PTHR45964">
    <property type="entry name" value="WSCD FAMILY MEMBER CG9164"/>
    <property type="match status" value="1"/>
</dbReference>
<reference evidence="5" key="1">
    <citation type="submission" date="2023-06" db="EMBL/GenBank/DDBJ databases">
        <title>Genome-scale phylogeny and comparative genomics of the fungal order Sordariales.</title>
        <authorList>
            <consortium name="Lawrence Berkeley National Laboratory"/>
            <person name="Hensen N."/>
            <person name="Bonometti L."/>
            <person name="Westerberg I."/>
            <person name="Brannstrom I.O."/>
            <person name="Guillou S."/>
            <person name="Cros-Aarteil S."/>
            <person name="Calhoun S."/>
            <person name="Haridas S."/>
            <person name="Kuo A."/>
            <person name="Mondo S."/>
            <person name="Pangilinan J."/>
            <person name="Riley R."/>
            <person name="Labutti K."/>
            <person name="Andreopoulos B."/>
            <person name="Lipzen A."/>
            <person name="Chen C."/>
            <person name="Yanf M."/>
            <person name="Daum C."/>
            <person name="Ng V."/>
            <person name="Clum A."/>
            <person name="Steindorff A."/>
            <person name="Ohm R."/>
            <person name="Martin F."/>
            <person name="Silar P."/>
            <person name="Natvig D."/>
            <person name="Lalanne C."/>
            <person name="Gautier V."/>
            <person name="Ament-Velasquez S.L."/>
            <person name="Kruys A."/>
            <person name="Hutchinson M.I."/>
            <person name="Powell A.J."/>
            <person name="Barry K."/>
            <person name="Miller A.N."/>
            <person name="Grigoriev I.V."/>
            <person name="Debuchy R."/>
            <person name="Gladieux P."/>
            <person name="Thoren M.H."/>
            <person name="Johannesson H."/>
        </authorList>
    </citation>
    <scope>NUCLEOTIDE SEQUENCE</scope>
    <source>
        <strain evidence="5">CBS 540.89</strain>
    </source>
</reference>
<dbReference type="PROSITE" id="PS51212">
    <property type="entry name" value="WSC"/>
    <property type="match status" value="3"/>
</dbReference>
<dbReference type="SMART" id="SM00321">
    <property type="entry name" value="WSC"/>
    <property type="match status" value="3"/>
</dbReference>
<dbReference type="InterPro" id="IPR008979">
    <property type="entry name" value="Galactose-bd-like_sf"/>
</dbReference>
<dbReference type="PANTHER" id="PTHR45964:SF5">
    <property type="entry name" value="WSCD FAMILY MEMBER CG9164"/>
    <property type="match status" value="1"/>
</dbReference>
<feature type="compositionally biased region" description="Polar residues" evidence="2">
    <location>
        <begin position="416"/>
        <end position="425"/>
    </location>
</feature>
<feature type="domain" description="WSC" evidence="4">
    <location>
        <begin position="247"/>
        <end position="336"/>
    </location>
</feature>
<dbReference type="EMBL" id="JAUKTV010000006">
    <property type="protein sequence ID" value="KAK0736199.1"/>
    <property type="molecule type" value="Genomic_DNA"/>
</dbReference>
<dbReference type="Pfam" id="PF01822">
    <property type="entry name" value="WSC"/>
    <property type="match status" value="3"/>
</dbReference>
<evidence type="ECO:0000256" key="3">
    <source>
        <dbReference type="SAM" id="SignalP"/>
    </source>
</evidence>
<feature type="chain" id="PRO_5041266644" evidence="3">
    <location>
        <begin position="24"/>
        <end position="699"/>
    </location>
</feature>
<feature type="domain" description="WSC" evidence="4">
    <location>
        <begin position="140"/>
        <end position="233"/>
    </location>
</feature>
<sequence length="699" mass="73981">MDSFRPNMRLLSLGALFLSTGSALPSGTHYPRQVEDAPTYTSLGCFVDSGSRVLPSKIISTHDMTAAKCAINCAGYDYFGTQWSSECYCGSNAPTDPAPASECNMPCSGNPDETCGAGMRLNVYEFDGSCDEEPPADISGYEYKGCYTDNVPQRVLGGITVTQQDMTLEKCAATCGAGGYSFFGVEYGAECYCGTTLDAASTKVSEGDCSMTCMGDHSQQCGGPNRLNIYQKPDTTGTGSNLESVGGFHYASCWTDKVDDRSLKAVDWRTDDMTIEKCAERCSEYSYFGLEYSRECYCGNELIGQSAPEKDCAMLCVGAPGQWCGGPDRLNLYGKGVATTSTSSTTSAEVTTPAETETETSTTITLEPETETSATITLEPETTTTLTTEPDTTTSDTPSTSTDLPSSTESSTTTTQGPDLTTITSCPPAPTYNGTPARCYGPGGLPAICRSLSSSNLNSRSVAGSVSGCKSALTRYGMTPVPAASACFPTTVIPANPASSVARSIADSVYACLNAPTASVICQSDSACVTNTYTVGQVPSPTPTLGVDLLEGDGTFEDGTLGNFVVGASTHLVSTTVSPARPRSGSLGLHMRYLNVNGGGNSLTYTMPVVPGKQYRWSLFCQHTNQASLTSLYLYVYPDLLQTSFNEAQLYQTPANVWQTRTITFTAAASWVQLVFNVGGNVNSVDDVYIDDITLIRLT</sequence>
<feature type="domain" description="WSC" evidence="4">
    <location>
        <begin position="39"/>
        <end position="127"/>
    </location>
</feature>
<feature type="region of interest" description="Disordered" evidence="2">
    <location>
        <begin position="339"/>
        <end position="428"/>
    </location>
</feature>
<protein>
    <submittedName>
        <fullName evidence="5">WSC domain-containing protein</fullName>
    </submittedName>
</protein>
<gene>
    <name evidence="5" type="ORF">B0T21DRAFT_288800</name>
</gene>
<feature type="signal peptide" evidence="3">
    <location>
        <begin position="1"/>
        <end position="23"/>
    </location>
</feature>
<evidence type="ECO:0000259" key="4">
    <source>
        <dbReference type="PROSITE" id="PS51212"/>
    </source>
</evidence>
<dbReference type="Gene3D" id="2.60.120.260">
    <property type="entry name" value="Galactose-binding domain-like"/>
    <property type="match status" value="1"/>
</dbReference>
<name>A0AA40BL21_9PEZI</name>
<dbReference type="Proteomes" id="UP001172159">
    <property type="component" value="Unassembled WGS sequence"/>
</dbReference>
<evidence type="ECO:0000313" key="6">
    <source>
        <dbReference type="Proteomes" id="UP001172159"/>
    </source>
</evidence>
<dbReference type="InterPro" id="IPR002889">
    <property type="entry name" value="WSC_carb-bd"/>
</dbReference>
<comment type="caution">
    <text evidence="5">The sequence shown here is derived from an EMBL/GenBank/DDBJ whole genome shotgun (WGS) entry which is preliminary data.</text>
</comment>
<organism evidence="5 6">
    <name type="scientific">Apiosordaria backusii</name>
    <dbReference type="NCBI Taxonomy" id="314023"/>
    <lineage>
        <taxon>Eukaryota</taxon>
        <taxon>Fungi</taxon>
        <taxon>Dikarya</taxon>
        <taxon>Ascomycota</taxon>
        <taxon>Pezizomycotina</taxon>
        <taxon>Sordariomycetes</taxon>
        <taxon>Sordariomycetidae</taxon>
        <taxon>Sordariales</taxon>
        <taxon>Lasiosphaeriaceae</taxon>
        <taxon>Apiosordaria</taxon>
    </lineage>
</organism>
<evidence type="ECO:0000313" key="5">
    <source>
        <dbReference type="EMBL" id="KAK0736199.1"/>
    </source>
</evidence>
<keyword evidence="1" id="KW-0677">Repeat</keyword>
<dbReference type="SUPFAM" id="SSF49785">
    <property type="entry name" value="Galactose-binding domain-like"/>
    <property type="match status" value="1"/>
</dbReference>
<proteinExistence type="predicted"/>
<keyword evidence="6" id="KW-1185">Reference proteome</keyword>
<dbReference type="InterPro" id="IPR051589">
    <property type="entry name" value="Sialate-O-sulfotransferase"/>
</dbReference>
<evidence type="ECO:0000256" key="1">
    <source>
        <dbReference type="ARBA" id="ARBA00022737"/>
    </source>
</evidence>
<dbReference type="AlphaFoldDB" id="A0AA40BL21"/>
<accession>A0AA40BL21</accession>
<keyword evidence="3" id="KW-0732">Signal</keyword>